<proteinExistence type="predicted"/>
<dbReference type="PANTHER" id="PTHR14969">
    <property type="entry name" value="SPHINGOSINE-1-PHOSPHATE PHOSPHOHYDROLASE"/>
    <property type="match status" value="1"/>
</dbReference>
<name>A0A8J7P8M7_ATRSP</name>
<dbReference type="EMBL" id="JAAWVO010071130">
    <property type="protein sequence ID" value="MBN3324600.1"/>
    <property type="molecule type" value="Genomic_DNA"/>
</dbReference>
<feature type="transmembrane region" description="Helical" evidence="2">
    <location>
        <begin position="235"/>
        <end position="256"/>
    </location>
</feature>
<evidence type="ECO:0000259" key="3">
    <source>
        <dbReference type="SMART" id="SM00014"/>
    </source>
</evidence>
<dbReference type="SMART" id="SM00014">
    <property type="entry name" value="acidPPc"/>
    <property type="match status" value="1"/>
</dbReference>
<feature type="transmembrane region" description="Helical" evidence="2">
    <location>
        <begin position="393"/>
        <end position="416"/>
    </location>
</feature>
<feature type="non-terminal residue" evidence="4">
    <location>
        <position position="1"/>
    </location>
</feature>
<dbReference type="SUPFAM" id="SSF48317">
    <property type="entry name" value="Acid phosphatase/Vanadium-dependent haloperoxidase"/>
    <property type="match status" value="1"/>
</dbReference>
<dbReference type="GO" id="GO:0042392">
    <property type="term" value="F:sphingosine-1-phosphate phosphatase activity"/>
    <property type="evidence" value="ECO:0007669"/>
    <property type="project" value="TreeGrafter"/>
</dbReference>
<reference evidence="4" key="1">
    <citation type="journal article" date="2021" name="Cell">
        <title>Tracing the genetic footprints of vertebrate landing in non-teleost ray-finned fishes.</title>
        <authorList>
            <person name="Bi X."/>
            <person name="Wang K."/>
            <person name="Yang L."/>
            <person name="Pan H."/>
            <person name="Jiang H."/>
            <person name="Wei Q."/>
            <person name="Fang M."/>
            <person name="Yu H."/>
            <person name="Zhu C."/>
            <person name="Cai Y."/>
            <person name="He Y."/>
            <person name="Gan X."/>
            <person name="Zeng H."/>
            <person name="Yu D."/>
            <person name="Zhu Y."/>
            <person name="Jiang H."/>
            <person name="Qiu Q."/>
            <person name="Yang H."/>
            <person name="Zhang Y.E."/>
            <person name="Wang W."/>
            <person name="Zhu M."/>
            <person name="He S."/>
            <person name="Zhang G."/>
        </authorList>
    </citation>
    <scope>NUCLEOTIDE SEQUENCE</scope>
    <source>
        <strain evidence="4">Allg_001</strain>
    </source>
</reference>
<dbReference type="Proteomes" id="UP000736164">
    <property type="component" value="Unassembled WGS sequence"/>
</dbReference>
<keyword evidence="2" id="KW-0472">Membrane</keyword>
<dbReference type="PANTHER" id="PTHR14969:SF14">
    <property type="entry name" value="SPHINGOSINE-1-PHOSPHATE PHOSPHATASE 2"/>
    <property type="match status" value="1"/>
</dbReference>
<sequence>MIKTIRRLQDSGLVASFQNSCGLFAIDGGESISRIDPYRYNITNHNASPENTGKGGLRSNSWRDQDVRHKSTASENHDRNSNYTSQVNGYLVKNSRPKYVVKNYFLYYLFRVAAALGQEVFYISFLPCTHWNLDPFLCRRLVNMWAVVMYIGQVSKDVLKWPRPYSPPVVKLETRVDAEYGMPSTHAMAATSIFFTLLLSTKDRYQYPFELGLMAASLLSTLVCLSRLYTGMHTVLDVVCGALISAVLMTVTFPLWDTFDHLQLTSPLSPIVAVVLPFLLSYFYPRLDHYSTTRGDTTTILGAGAGCSVGYWANYQLGETYEPEGGFPIPIPALTLDMAVYSFARFLVGILSLVITRQVVKSLSLRVLCFWLKASTKDAEARQRVEIEVPSKFATYFAIGFTNTVLVHKAFIFLGLF</sequence>
<dbReference type="GO" id="GO:0005789">
    <property type="term" value="C:endoplasmic reticulum membrane"/>
    <property type="evidence" value="ECO:0007669"/>
    <property type="project" value="TreeGrafter"/>
</dbReference>
<gene>
    <name evidence="4" type="primary">Sgpp2</name>
    <name evidence="4" type="ORF">GTO95_0015952</name>
</gene>
<feature type="region of interest" description="Disordered" evidence="1">
    <location>
        <begin position="44"/>
        <end position="81"/>
    </location>
</feature>
<feature type="non-terminal residue" evidence="4">
    <location>
        <position position="417"/>
    </location>
</feature>
<organism evidence="4 5">
    <name type="scientific">Atractosteus spatula</name>
    <name type="common">Alligator gar</name>
    <name type="synonym">Lepisosteus spatula</name>
    <dbReference type="NCBI Taxonomy" id="7917"/>
    <lineage>
        <taxon>Eukaryota</taxon>
        <taxon>Metazoa</taxon>
        <taxon>Chordata</taxon>
        <taxon>Craniata</taxon>
        <taxon>Vertebrata</taxon>
        <taxon>Euteleostomi</taxon>
        <taxon>Actinopterygii</taxon>
        <taxon>Neopterygii</taxon>
        <taxon>Holostei</taxon>
        <taxon>Semionotiformes</taxon>
        <taxon>Lepisosteidae</taxon>
        <taxon>Atractosteus</taxon>
    </lineage>
</organism>
<evidence type="ECO:0000256" key="2">
    <source>
        <dbReference type="SAM" id="Phobius"/>
    </source>
</evidence>
<dbReference type="InterPro" id="IPR000326">
    <property type="entry name" value="PAP2/HPO"/>
</dbReference>
<keyword evidence="2" id="KW-0812">Transmembrane</keyword>
<evidence type="ECO:0000256" key="1">
    <source>
        <dbReference type="SAM" id="MobiDB-lite"/>
    </source>
</evidence>
<protein>
    <submittedName>
        <fullName evidence="4">SGPP2 phosphatase</fullName>
    </submittedName>
</protein>
<dbReference type="GO" id="GO:0006670">
    <property type="term" value="P:sphingosine metabolic process"/>
    <property type="evidence" value="ECO:0007669"/>
    <property type="project" value="TreeGrafter"/>
</dbReference>
<feature type="transmembrane region" description="Helical" evidence="2">
    <location>
        <begin position="105"/>
        <end position="125"/>
    </location>
</feature>
<dbReference type="AlphaFoldDB" id="A0A8J7P8M7"/>
<dbReference type="Gene3D" id="1.20.144.10">
    <property type="entry name" value="Phosphatidic acid phosphatase type 2/haloperoxidase"/>
    <property type="match status" value="1"/>
</dbReference>
<feature type="transmembrane region" description="Helical" evidence="2">
    <location>
        <begin position="211"/>
        <end position="229"/>
    </location>
</feature>
<evidence type="ECO:0000313" key="4">
    <source>
        <dbReference type="EMBL" id="MBN3324600.1"/>
    </source>
</evidence>
<dbReference type="InterPro" id="IPR036938">
    <property type="entry name" value="PAP2/HPO_sf"/>
</dbReference>
<feature type="domain" description="Phosphatidic acid phosphatase type 2/haloperoxidase" evidence="3">
    <location>
        <begin position="139"/>
        <end position="253"/>
    </location>
</feature>
<dbReference type="CDD" id="cd03388">
    <property type="entry name" value="PAP2_SPPase1"/>
    <property type="match status" value="1"/>
</dbReference>
<dbReference type="Pfam" id="PF01569">
    <property type="entry name" value="PAP2"/>
    <property type="match status" value="1"/>
</dbReference>
<keyword evidence="5" id="KW-1185">Reference proteome</keyword>
<feature type="transmembrane region" description="Helical" evidence="2">
    <location>
        <begin position="268"/>
        <end position="284"/>
    </location>
</feature>
<comment type="caution">
    <text evidence="4">The sequence shown here is derived from an EMBL/GenBank/DDBJ whole genome shotgun (WGS) entry which is preliminary data.</text>
</comment>
<accession>A0A8J7P8M7</accession>
<keyword evidence="2" id="KW-1133">Transmembrane helix</keyword>
<evidence type="ECO:0000313" key="5">
    <source>
        <dbReference type="Proteomes" id="UP000736164"/>
    </source>
</evidence>